<dbReference type="STRING" id="644282.Deba_1894"/>
<dbReference type="OrthoDB" id="9797655at2"/>
<dbReference type="AlphaFoldDB" id="E1QKZ4"/>
<dbReference type="KEGG" id="dbr:Deba_1894"/>
<dbReference type="Proteomes" id="UP000009047">
    <property type="component" value="Chromosome"/>
</dbReference>
<dbReference type="RefSeq" id="WP_013258700.1">
    <property type="nucleotide sequence ID" value="NC_014365.1"/>
</dbReference>
<accession>E1QKZ4</accession>
<dbReference type="eggNOG" id="COG1656">
    <property type="taxonomic scope" value="Bacteria"/>
</dbReference>
<evidence type="ECO:0000313" key="2">
    <source>
        <dbReference type="EMBL" id="ADK85259.1"/>
    </source>
</evidence>
<gene>
    <name evidence="2" type="ordered locus">Deba_1894</name>
</gene>
<organism evidence="2 3">
    <name type="scientific">Desulfarculus baarsii (strain ATCC 33931 / DSM 2075 / LMG 7858 / VKM B-1802 / 2st14)</name>
    <dbReference type="NCBI Taxonomy" id="644282"/>
    <lineage>
        <taxon>Bacteria</taxon>
        <taxon>Pseudomonadati</taxon>
        <taxon>Thermodesulfobacteriota</taxon>
        <taxon>Desulfarculia</taxon>
        <taxon>Desulfarculales</taxon>
        <taxon>Desulfarculaceae</taxon>
        <taxon>Desulfarculus</taxon>
    </lineage>
</organism>
<keyword evidence="3" id="KW-1185">Reference proteome</keyword>
<dbReference type="HOGENOM" id="CLU_112469_1_0_7"/>
<dbReference type="PANTHER" id="PTHR39081">
    <property type="entry name" value="MUT7-C DOMAIN-CONTAINING PROTEIN"/>
    <property type="match status" value="1"/>
</dbReference>
<evidence type="ECO:0000259" key="1">
    <source>
        <dbReference type="Pfam" id="PF01927"/>
    </source>
</evidence>
<name>E1QKZ4_DESB2</name>
<reference evidence="2 3" key="1">
    <citation type="journal article" date="2010" name="Stand. Genomic Sci.">
        <title>Complete genome sequence of Desulfarculus baarsii type strain (2st14).</title>
        <authorList>
            <person name="Sun H."/>
            <person name="Spring S."/>
            <person name="Lapidus A."/>
            <person name="Davenport K."/>
            <person name="Del Rio T.G."/>
            <person name="Tice H."/>
            <person name="Nolan M."/>
            <person name="Copeland A."/>
            <person name="Cheng J.F."/>
            <person name="Lucas S."/>
            <person name="Tapia R."/>
            <person name="Goodwin L."/>
            <person name="Pitluck S."/>
            <person name="Ivanova N."/>
            <person name="Pagani I."/>
            <person name="Mavromatis K."/>
            <person name="Ovchinnikova G."/>
            <person name="Pati A."/>
            <person name="Chen A."/>
            <person name="Palaniappan K."/>
            <person name="Hauser L."/>
            <person name="Chang Y.J."/>
            <person name="Jeffries C.D."/>
            <person name="Detter J.C."/>
            <person name="Han C."/>
            <person name="Rohde M."/>
            <person name="Brambilla E."/>
            <person name="Goker M."/>
            <person name="Woyke T."/>
            <person name="Bristow J."/>
            <person name="Eisen J.A."/>
            <person name="Markowitz V."/>
            <person name="Hugenholtz P."/>
            <person name="Kyrpides N.C."/>
            <person name="Klenk H.P."/>
            <person name="Land M."/>
        </authorList>
    </citation>
    <scope>NUCLEOTIDE SEQUENCE [LARGE SCALE GENOMIC DNA]</scope>
    <source>
        <strain evidence="3">ATCC 33931 / DSM 2075 / LMG 7858 / VKM B-1802 / 2st14</strain>
    </source>
</reference>
<sequence>MAEVERILVDAMLGRLARWLRLLGLDATLLQRPPSQPPPDQLLLTRRVKLRGRRGVVFIEHDRLVDQLRQTVGLPGLNIRPEAFFTRCLECNQPVRAIGRDQAAAVVADHVLMTAERFTQCPRCGKVFWPGSHGQRALEFLRQAGAWPIHPNGRRGDANRSEIAEQGS</sequence>
<dbReference type="InterPro" id="IPR002782">
    <property type="entry name" value="Mut7-C_RNAse_dom"/>
</dbReference>
<feature type="domain" description="Mut7-C RNAse" evidence="1">
    <location>
        <begin position="6"/>
        <end position="139"/>
    </location>
</feature>
<dbReference type="PANTHER" id="PTHR39081:SF1">
    <property type="entry name" value="MUT7-C RNASE DOMAIN-CONTAINING PROTEIN"/>
    <property type="match status" value="1"/>
</dbReference>
<dbReference type="Pfam" id="PF01927">
    <property type="entry name" value="Mut7-C"/>
    <property type="match status" value="1"/>
</dbReference>
<evidence type="ECO:0000313" key="3">
    <source>
        <dbReference type="Proteomes" id="UP000009047"/>
    </source>
</evidence>
<dbReference type="EMBL" id="CP002085">
    <property type="protein sequence ID" value="ADK85259.1"/>
    <property type="molecule type" value="Genomic_DNA"/>
</dbReference>
<proteinExistence type="predicted"/>
<protein>
    <recommendedName>
        <fullName evidence="1">Mut7-C RNAse domain-containing protein</fullName>
    </recommendedName>
</protein>